<accession>A0AAJ0FAD7</accession>
<feature type="repeat" description="ANK" evidence="3">
    <location>
        <begin position="1339"/>
        <end position="1371"/>
    </location>
</feature>
<dbReference type="PROSITE" id="PS50297">
    <property type="entry name" value="ANK_REP_REGION"/>
    <property type="match status" value="11"/>
</dbReference>
<evidence type="ECO:0000259" key="6">
    <source>
        <dbReference type="PROSITE" id="PS50837"/>
    </source>
</evidence>
<proteinExistence type="predicted"/>
<evidence type="ECO:0000256" key="3">
    <source>
        <dbReference type="PROSITE-ProRule" id="PRU00023"/>
    </source>
</evidence>
<dbReference type="Gene3D" id="1.25.40.20">
    <property type="entry name" value="Ankyrin repeat-containing domain"/>
    <property type="match status" value="3"/>
</dbReference>
<feature type="repeat" description="ANK" evidence="3">
    <location>
        <begin position="1169"/>
        <end position="1201"/>
    </location>
</feature>
<evidence type="ECO:0000256" key="1">
    <source>
        <dbReference type="ARBA" id="ARBA00022737"/>
    </source>
</evidence>
<dbReference type="Proteomes" id="UP001239445">
    <property type="component" value="Unassembled WGS sequence"/>
</dbReference>
<feature type="coiled-coil region" evidence="4">
    <location>
        <begin position="260"/>
        <end position="298"/>
    </location>
</feature>
<keyword evidence="2 3" id="KW-0040">ANK repeat</keyword>
<dbReference type="InterPro" id="IPR036770">
    <property type="entry name" value="Ankyrin_rpt-contain_sf"/>
</dbReference>
<dbReference type="PANTHER" id="PTHR24198:SF165">
    <property type="entry name" value="ANKYRIN REPEAT-CONTAINING PROTEIN-RELATED"/>
    <property type="match status" value="1"/>
</dbReference>
<dbReference type="InterPro" id="IPR056884">
    <property type="entry name" value="NPHP3-like_N"/>
</dbReference>
<feature type="compositionally biased region" description="Polar residues" evidence="5">
    <location>
        <begin position="16"/>
        <end position="30"/>
    </location>
</feature>
<dbReference type="PROSITE" id="PS50837">
    <property type="entry name" value="NACHT"/>
    <property type="match status" value="1"/>
</dbReference>
<feature type="repeat" description="ANK" evidence="3">
    <location>
        <begin position="1202"/>
        <end position="1223"/>
    </location>
</feature>
<dbReference type="InterPro" id="IPR054471">
    <property type="entry name" value="GPIID_WHD"/>
</dbReference>
<reference evidence="7" key="1">
    <citation type="submission" date="2023-06" db="EMBL/GenBank/DDBJ databases">
        <title>Genome-scale phylogeny and comparative genomics of the fungal order Sordariales.</title>
        <authorList>
            <consortium name="Lawrence Berkeley National Laboratory"/>
            <person name="Hensen N."/>
            <person name="Bonometti L."/>
            <person name="Westerberg I."/>
            <person name="Brannstrom I.O."/>
            <person name="Guillou S."/>
            <person name="Cros-Aarteil S."/>
            <person name="Calhoun S."/>
            <person name="Haridas S."/>
            <person name="Kuo A."/>
            <person name="Mondo S."/>
            <person name="Pangilinan J."/>
            <person name="Riley R."/>
            <person name="Labutti K."/>
            <person name="Andreopoulos B."/>
            <person name="Lipzen A."/>
            <person name="Chen C."/>
            <person name="Yanf M."/>
            <person name="Daum C."/>
            <person name="Ng V."/>
            <person name="Clum A."/>
            <person name="Steindorff A."/>
            <person name="Ohm R."/>
            <person name="Martin F."/>
            <person name="Silar P."/>
            <person name="Natvig D."/>
            <person name="Lalanne C."/>
            <person name="Gautier V."/>
            <person name="Ament-Velasquez S.L."/>
            <person name="Kruys A."/>
            <person name="Hutchinson M.I."/>
            <person name="Powell A.J."/>
            <person name="Barry K."/>
            <person name="Miller A.N."/>
            <person name="Grigoriev I.V."/>
            <person name="Debuchy R."/>
            <person name="Gladieux P."/>
            <person name="Thoren M.H."/>
            <person name="Johannesson H."/>
        </authorList>
    </citation>
    <scope>NUCLEOTIDE SEQUENCE</scope>
    <source>
        <strain evidence="7">PSN4</strain>
    </source>
</reference>
<feature type="repeat" description="ANK" evidence="3">
    <location>
        <begin position="1136"/>
        <end position="1168"/>
    </location>
</feature>
<feature type="repeat" description="ANK" evidence="3">
    <location>
        <begin position="1065"/>
        <end position="1097"/>
    </location>
</feature>
<feature type="region of interest" description="Disordered" evidence="5">
    <location>
        <begin position="1"/>
        <end position="30"/>
    </location>
</feature>
<organism evidence="7 8">
    <name type="scientific">Echria macrotheca</name>
    <dbReference type="NCBI Taxonomy" id="438768"/>
    <lineage>
        <taxon>Eukaryota</taxon>
        <taxon>Fungi</taxon>
        <taxon>Dikarya</taxon>
        <taxon>Ascomycota</taxon>
        <taxon>Pezizomycotina</taxon>
        <taxon>Sordariomycetes</taxon>
        <taxon>Sordariomycetidae</taxon>
        <taxon>Sordariales</taxon>
        <taxon>Schizotheciaceae</taxon>
        <taxon>Echria</taxon>
    </lineage>
</organism>
<dbReference type="PANTHER" id="PTHR24198">
    <property type="entry name" value="ANKYRIN REPEAT AND PROTEIN KINASE DOMAIN-CONTAINING PROTEIN"/>
    <property type="match status" value="1"/>
</dbReference>
<feature type="repeat" description="ANK" evidence="3">
    <location>
        <begin position="1540"/>
        <end position="1572"/>
    </location>
</feature>
<dbReference type="Pfam" id="PF24883">
    <property type="entry name" value="NPHP3_N"/>
    <property type="match status" value="1"/>
</dbReference>
<dbReference type="InterPro" id="IPR007111">
    <property type="entry name" value="NACHT_NTPase"/>
</dbReference>
<feature type="compositionally biased region" description="Basic and acidic residues" evidence="5">
    <location>
        <begin position="2002"/>
        <end position="2024"/>
    </location>
</feature>
<feature type="region of interest" description="Disordered" evidence="5">
    <location>
        <begin position="1986"/>
        <end position="2046"/>
    </location>
</feature>
<feature type="repeat" description="ANK" evidence="3">
    <location>
        <begin position="1305"/>
        <end position="1337"/>
    </location>
</feature>
<evidence type="ECO:0000313" key="8">
    <source>
        <dbReference type="Proteomes" id="UP001239445"/>
    </source>
</evidence>
<feature type="repeat" description="ANK" evidence="3">
    <location>
        <begin position="1098"/>
        <end position="1123"/>
    </location>
</feature>
<gene>
    <name evidence="7" type="ORF">QBC47DRAFT_33791</name>
</gene>
<feature type="repeat" description="ANK" evidence="3">
    <location>
        <begin position="960"/>
        <end position="986"/>
    </location>
</feature>
<dbReference type="InterPro" id="IPR027417">
    <property type="entry name" value="P-loop_NTPase"/>
</dbReference>
<dbReference type="SUPFAM" id="SSF48403">
    <property type="entry name" value="Ankyrin repeat"/>
    <property type="match status" value="3"/>
</dbReference>
<dbReference type="PROSITE" id="PS50088">
    <property type="entry name" value="ANK_REPEAT"/>
    <property type="match status" value="11"/>
</dbReference>
<dbReference type="SUPFAM" id="SSF52540">
    <property type="entry name" value="P-loop containing nucleoside triphosphate hydrolases"/>
    <property type="match status" value="1"/>
</dbReference>
<dbReference type="SMART" id="SM00248">
    <property type="entry name" value="ANK"/>
    <property type="match status" value="22"/>
</dbReference>
<feature type="repeat" description="ANK" evidence="3">
    <location>
        <begin position="927"/>
        <end position="959"/>
    </location>
</feature>
<evidence type="ECO:0000313" key="7">
    <source>
        <dbReference type="EMBL" id="KAK1754050.1"/>
    </source>
</evidence>
<protein>
    <submittedName>
        <fullName evidence="7">Ankyrin repeat-containing domain protein</fullName>
    </submittedName>
</protein>
<sequence length="2170" mass="239995">MDAVVVGGLPPAPAPQQSVPLHSAPATSATPGLTDGVIEAWKARCAALGQDERDKFESFACDGLASYMDMLAKTCQEHRTESRAFRFLDWFEPLFTAVDLFMPAATVAIQAYPNPGSLILGGIVAALDATNRLRDYHRLTVQLLARMGRKASVLQEYETVVYKSDEQVQKALIDVYGDILEFCQKAVKFVTKNNKKIIRVKGFKMMLFRDFEAQLGSLAQAFHAHLDHLETLGALCDKKRLKDLHDELVASRDKRASEASEGHKEQLQRLNATMDQLLKREKDRQIQEEQRRKEQRRKSLLDWLSAMNFLAPYDRRCEEHLEGTGSWLLNSKAYTEWKTSEKSDLLWVRGKPGCGKSVLAAVTITDLKLEVEPDTALGYAFCRRDEESFQDPTGIFGALARQISEHTPTLDPVLDMESRAYSSASPSRTAIRLIISSAIKAFKRVYLVVDALDECRDNDQLAKELRDLVENKGLPPVKVIVFSRNEYKIEQHLGEYKQIEPDQGANEEDLKAYIQSRFPNDKKADGKKSANAEIREQCFLKADGMFLWVQLLADTLHNSPLPKKEKLRLIKTIPPGLDSMYDRILEGICNQVEYSRTTAFSVLLWVMYAWRPMTRTEMLDAVADYSEATKLEDATRHEKAEHLVSICANLVFIDKEGSFRLCHESVRSHLEKLAPEPNHPLSEFLKRKENIHQRLAEICLNYLLLEDFERGAALSWSGLYKFAERKPFLSYASNWDVHVNKENASALHDLIMKCVNSQPRRELSMQFNLLDLDSLGTMGISSSNLWKYSGTSNPLHLLAICGLKSVAEKLPDVASMALEEDGSERTPLAYVVARQHQEMALWLIEQIQSSPDHSLSVAQQLSVLHSAAELGWADIVEKLLSRNEDLVNLKMSPDGQTPLGRAAMAGKKEVVEVLLRHDANVNLADGKADYPLLLAASCGHTSVVHLLLAHGAEPNCCDAQGFGPLHYAADIANTEIATALLEENADPLSTGPEQKNKSPLALAALRDSVEMLTAFRNAQPDIMINMKTERGWNPIHGAAFHNAAKALKYLAEMGNQKDSLTDDAEKETALNIAADLGHLESVKVLIDVGCDPTLRDAKGKNALHSAARSGKIKVVQYILDKHAAAKSLLLSQEADAYETPLHSAVYGENPDIVKLLLEHGSDPCPGNDAKSSPLHWAAEKGLTKIAAILLTHSKDANPRDSSSQTPIHLAAKSGKYDFIVQFLQDAASLGLSVDINAVSKAGKSAIGLSLLNGFDDIAMFLLEHGATSLVDEEGNYPIHHAAWRGYDAVVEKLMTQAGVDKRGYFGRTPLHCASLRGHLSTVKLLFPASTNVVEDKDERGNTAIDSALIYHHLDVANYLLDMGADHTGVDEFGNSLLQIAAGVPDLPMVERLLGLGCPGDQQNKLGGTPFSTAVQAGSTEVVDALIAAGYNGLHINDLGGNSPAVTAVEQGRLKMLRKLDDLGAPWHSVNNLGRNAAHAAVAKCHPSVLQFLEAKGVDFGLVDGAGYTPLMMAAWEGNAAAVSYLLQTQAHTVNYSTPLTRHTALGVAAQQGFPQCIRLLLAAGADPHYRDLLGRSAIEYASLHRPSLREMHKAQYFHGSEDPELRRRSWINIICQLSHLLLDEPTDDDLYTKINRTWQLSSALFSVGDSDAAKIPMIEVLWPPKFGLAELGFSCCICRTEKFQGDKYICQNCFDWTTMCATCYVEFETAKGNTPPSLKEVQELEKQLLPVRLAVLEETSLLEVVKATRHFIAGCNFTKETMEKYELWEQKHNSNSRFHKIIRPGQEFIKIVMDAAKFSEGAFNHDAVELLKGATQLVERYEEYHRQHGFIKDLPEFWCENHKYMLITDEEANKVKNSAADLGFSGPVTPDFLRGLLEKYENDVDTASLSENPAGLYREDSSASISSKHTSWAGKGPEGYRAGFPQRSFTVAVRQPVPKHPAELERVPSKTDIDFTPSSQISQMDSEIRPLRRAQTLPANMDADFSHLFPRSSQTPNLAPKDAARKLEDVSSAQELRDIAESHLNDGPNSFGPTSPEESGDAPVEALSEEPAEVALTRTASRFTIPPDISAANKTSNEESILRMYMRLILADLAHDSFPNIFGKVDVAYALHATEAMIPGFAETYFAAQQDDYVLSREEAREASPSSHESGDESEDDDSATAVSSDEDDE</sequence>
<feature type="repeat" description="ANK" evidence="3">
    <location>
        <begin position="894"/>
        <end position="926"/>
    </location>
</feature>
<feature type="region of interest" description="Disordered" evidence="5">
    <location>
        <begin position="2135"/>
        <end position="2170"/>
    </location>
</feature>
<keyword evidence="8" id="KW-1185">Reference proteome</keyword>
<dbReference type="EMBL" id="MU839836">
    <property type="protein sequence ID" value="KAK1754050.1"/>
    <property type="molecule type" value="Genomic_DNA"/>
</dbReference>
<keyword evidence="4" id="KW-0175">Coiled coil</keyword>
<feature type="domain" description="NACHT" evidence="6">
    <location>
        <begin position="344"/>
        <end position="484"/>
    </location>
</feature>
<evidence type="ECO:0000256" key="5">
    <source>
        <dbReference type="SAM" id="MobiDB-lite"/>
    </source>
</evidence>
<evidence type="ECO:0000256" key="2">
    <source>
        <dbReference type="ARBA" id="ARBA00023043"/>
    </source>
</evidence>
<keyword evidence="1" id="KW-0677">Repeat</keyword>
<name>A0AAJ0FAD7_9PEZI</name>
<dbReference type="Pfam" id="PF12796">
    <property type="entry name" value="Ank_2"/>
    <property type="match status" value="5"/>
</dbReference>
<feature type="compositionally biased region" description="Polar residues" evidence="5">
    <location>
        <begin position="2027"/>
        <end position="2037"/>
    </location>
</feature>
<feature type="compositionally biased region" description="Acidic residues" evidence="5">
    <location>
        <begin position="2152"/>
        <end position="2170"/>
    </location>
</feature>
<comment type="caution">
    <text evidence="7">The sequence shown here is derived from an EMBL/GenBank/DDBJ whole genome shotgun (WGS) entry which is preliminary data.</text>
</comment>
<evidence type="ECO:0000256" key="4">
    <source>
        <dbReference type="SAM" id="Coils"/>
    </source>
</evidence>
<dbReference type="Pfam" id="PF22939">
    <property type="entry name" value="WHD_GPIID"/>
    <property type="match status" value="1"/>
</dbReference>
<dbReference type="InterPro" id="IPR002110">
    <property type="entry name" value="Ankyrin_rpt"/>
</dbReference>
<dbReference type="Gene3D" id="3.40.50.300">
    <property type="entry name" value="P-loop containing nucleotide triphosphate hydrolases"/>
    <property type="match status" value="1"/>
</dbReference>